<dbReference type="GO" id="GO:0016757">
    <property type="term" value="F:glycosyltransferase activity"/>
    <property type="evidence" value="ECO:0007669"/>
    <property type="project" value="InterPro"/>
</dbReference>
<dbReference type="SUPFAM" id="SSF53448">
    <property type="entry name" value="Nucleotide-diphospho-sugar transferases"/>
    <property type="match status" value="1"/>
</dbReference>
<evidence type="ECO:0000313" key="1">
    <source>
        <dbReference type="EMBL" id="KIM24985.1"/>
    </source>
</evidence>
<dbReference type="HOGENOM" id="CLU_049943_0_0_1"/>
<proteinExistence type="predicted"/>
<dbReference type="PANTHER" id="PTHR11183">
    <property type="entry name" value="GLYCOGENIN SUBFAMILY MEMBER"/>
    <property type="match status" value="1"/>
</dbReference>
<name>A0A0C3AK83_SERVB</name>
<organism evidence="1 2">
    <name type="scientific">Serendipita vermifera MAFF 305830</name>
    <dbReference type="NCBI Taxonomy" id="933852"/>
    <lineage>
        <taxon>Eukaryota</taxon>
        <taxon>Fungi</taxon>
        <taxon>Dikarya</taxon>
        <taxon>Basidiomycota</taxon>
        <taxon>Agaricomycotina</taxon>
        <taxon>Agaricomycetes</taxon>
        <taxon>Sebacinales</taxon>
        <taxon>Serendipitaceae</taxon>
        <taxon>Serendipita</taxon>
    </lineage>
</organism>
<keyword evidence="2" id="KW-1185">Reference proteome</keyword>
<sequence>MGLRAYMTLLSRSSYLAGAMVLHHSLQAAKAKYPLIILVTSTLPEEDLQILARSGIETKQVELLLLPESRYDQSKTEARFTDIWTKVRVFELEEYEKIVFLDSDMLVRRNMDEMFDYPISANQVAATYACACNPMKIPHYPKDWVPENCGYSQPDYPACLEHLDLSAPKPRPHDLLNSGMFLCRPSRDLMARMRKMLDTTPLIANWKFCDQDLIGTFFGGGGEEPEGWGDITKEEIGDPWMHVPYYYNALKTLKYVHPEFWRDEDIRAIHYILRDKPWTVRPPASETETYEPTMRWWWASYNELLEKLETDGRKVDIGYIESHVAPKT</sequence>
<dbReference type="InterPro" id="IPR002495">
    <property type="entry name" value="Glyco_trans_8"/>
</dbReference>
<dbReference type="InterPro" id="IPR029044">
    <property type="entry name" value="Nucleotide-diphossugar_trans"/>
</dbReference>
<accession>A0A0C3AK83</accession>
<reference evidence="2" key="2">
    <citation type="submission" date="2015-01" db="EMBL/GenBank/DDBJ databases">
        <title>Evolutionary Origins and Diversification of the Mycorrhizal Mutualists.</title>
        <authorList>
            <consortium name="DOE Joint Genome Institute"/>
            <consortium name="Mycorrhizal Genomics Consortium"/>
            <person name="Kohler A."/>
            <person name="Kuo A."/>
            <person name="Nagy L.G."/>
            <person name="Floudas D."/>
            <person name="Copeland A."/>
            <person name="Barry K.W."/>
            <person name="Cichocki N."/>
            <person name="Veneault-Fourrey C."/>
            <person name="LaButti K."/>
            <person name="Lindquist E.A."/>
            <person name="Lipzen A."/>
            <person name="Lundell T."/>
            <person name="Morin E."/>
            <person name="Murat C."/>
            <person name="Riley R."/>
            <person name="Ohm R."/>
            <person name="Sun H."/>
            <person name="Tunlid A."/>
            <person name="Henrissat B."/>
            <person name="Grigoriev I.V."/>
            <person name="Hibbett D.S."/>
            <person name="Martin F."/>
        </authorList>
    </citation>
    <scope>NUCLEOTIDE SEQUENCE [LARGE SCALE GENOMIC DNA]</scope>
    <source>
        <strain evidence="2">MAFF 305830</strain>
    </source>
</reference>
<dbReference type="CDD" id="cd02537">
    <property type="entry name" value="GT8_Glycogenin"/>
    <property type="match status" value="1"/>
</dbReference>
<dbReference type="OrthoDB" id="2014201at2759"/>
<dbReference type="Pfam" id="PF01501">
    <property type="entry name" value="Glyco_transf_8"/>
    <property type="match status" value="1"/>
</dbReference>
<dbReference type="Gene3D" id="3.90.550.10">
    <property type="entry name" value="Spore Coat Polysaccharide Biosynthesis Protein SpsA, Chain A"/>
    <property type="match status" value="1"/>
</dbReference>
<evidence type="ECO:0000313" key="2">
    <source>
        <dbReference type="Proteomes" id="UP000054097"/>
    </source>
</evidence>
<dbReference type="STRING" id="933852.A0A0C3AK83"/>
<reference evidence="1 2" key="1">
    <citation type="submission" date="2014-04" db="EMBL/GenBank/DDBJ databases">
        <authorList>
            <consortium name="DOE Joint Genome Institute"/>
            <person name="Kuo A."/>
            <person name="Zuccaro A."/>
            <person name="Kohler A."/>
            <person name="Nagy L.G."/>
            <person name="Floudas D."/>
            <person name="Copeland A."/>
            <person name="Barry K.W."/>
            <person name="Cichocki N."/>
            <person name="Veneault-Fourrey C."/>
            <person name="LaButti K."/>
            <person name="Lindquist E.A."/>
            <person name="Lipzen A."/>
            <person name="Lundell T."/>
            <person name="Morin E."/>
            <person name="Murat C."/>
            <person name="Sun H."/>
            <person name="Tunlid A."/>
            <person name="Henrissat B."/>
            <person name="Grigoriev I.V."/>
            <person name="Hibbett D.S."/>
            <person name="Martin F."/>
            <person name="Nordberg H.P."/>
            <person name="Cantor M.N."/>
            <person name="Hua S.X."/>
        </authorList>
    </citation>
    <scope>NUCLEOTIDE SEQUENCE [LARGE SCALE GENOMIC DNA]</scope>
    <source>
        <strain evidence="1 2">MAFF 305830</strain>
    </source>
</reference>
<dbReference type="AlphaFoldDB" id="A0A0C3AK83"/>
<protein>
    <submittedName>
        <fullName evidence="1">Glycosyltransferase family 8 protein</fullName>
    </submittedName>
</protein>
<keyword evidence="1" id="KW-0808">Transferase</keyword>
<dbReference type="InterPro" id="IPR050587">
    <property type="entry name" value="GNT1/Glycosyltrans_8"/>
</dbReference>
<gene>
    <name evidence="1" type="ORF">M408DRAFT_331457</name>
</gene>
<dbReference type="Proteomes" id="UP000054097">
    <property type="component" value="Unassembled WGS sequence"/>
</dbReference>
<dbReference type="EMBL" id="KN824318">
    <property type="protein sequence ID" value="KIM24985.1"/>
    <property type="molecule type" value="Genomic_DNA"/>
</dbReference>